<evidence type="ECO:0000256" key="1">
    <source>
        <dbReference type="SAM" id="MobiDB-lite"/>
    </source>
</evidence>
<dbReference type="Proteomes" id="UP000620104">
    <property type="component" value="Unassembled WGS sequence"/>
</dbReference>
<reference evidence="2" key="1">
    <citation type="submission" date="2020-07" db="EMBL/GenBank/DDBJ databases">
        <title>Draft Genome Sequence of a Deep-Sea Yeast, Naganishia (Cryptococcus) liquefaciens strain N6.</title>
        <authorList>
            <person name="Han Y.W."/>
            <person name="Kajitani R."/>
            <person name="Morimoto H."/>
            <person name="Parhat M."/>
            <person name="Tsubouchi H."/>
            <person name="Bakenova O."/>
            <person name="Ogata M."/>
            <person name="Argunhan B."/>
            <person name="Aoki R."/>
            <person name="Kajiwara S."/>
            <person name="Itoh T."/>
            <person name="Iwasaki H."/>
        </authorList>
    </citation>
    <scope>NUCLEOTIDE SEQUENCE</scope>
    <source>
        <strain evidence="2">N6</strain>
    </source>
</reference>
<accession>A0A8H3TZE5</accession>
<dbReference type="AlphaFoldDB" id="A0A8H3TZE5"/>
<sequence length="263" mass="28671">MSTDSVNEATPVPFRDGYDALQWIIGVSDPQGEKQKVPGEVYISEPDRFRHLKSNISGWAKGQRTRWNSFSSILRLEEESGQATDSGSRGIVEDLCNHLEELVKRVDTDEVSEWALTGFVYSYPDIGASIEITDTLLSSLERVKEDGSTASELGEMAKTARECFPQADYRKFGKLLTHVSQPSISEEYSVTARNLRRLSVKGRGERLNGRVVTTPDAQSRLLDAPSTSSNSADIGSGSRDESASPARSLYDGLGGSGASAVSR</sequence>
<comment type="caution">
    <text evidence="2">The sequence shown here is derived from an EMBL/GenBank/DDBJ whole genome shotgun (WGS) entry which is preliminary data.</text>
</comment>
<name>A0A8H3TZE5_9TREE</name>
<feature type="region of interest" description="Disordered" evidence="1">
    <location>
        <begin position="211"/>
        <end position="263"/>
    </location>
</feature>
<dbReference type="EMBL" id="BLZA01000049">
    <property type="protein sequence ID" value="GHJ89878.1"/>
    <property type="molecule type" value="Genomic_DNA"/>
</dbReference>
<organism evidence="2 3">
    <name type="scientific">Naganishia liquefaciens</name>
    <dbReference type="NCBI Taxonomy" id="104408"/>
    <lineage>
        <taxon>Eukaryota</taxon>
        <taxon>Fungi</taxon>
        <taxon>Dikarya</taxon>
        <taxon>Basidiomycota</taxon>
        <taxon>Agaricomycotina</taxon>
        <taxon>Tremellomycetes</taxon>
        <taxon>Filobasidiales</taxon>
        <taxon>Filobasidiaceae</taxon>
        <taxon>Naganishia</taxon>
    </lineage>
</organism>
<protein>
    <submittedName>
        <fullName evidence="2">Uncharacterized protein</fullName>
    </submittedName>
</protein>
<evidence type="ECO:0000313" key="2">
    <source>
        <dbReference type="EMBL" id="GHJ89878.1"/>
    </source>
</evidence>
<keyword evidence="3" id="KW-1185">Reference proteome</keyword>
<proteinExistence type="predicted"/>
<gene>
    <name evidence="2" type="ORF">NliqN6_6280</name>
</gene>
<evidence type="ECO:0000313" key="3">
    <source>
        <dbReference type="Proteomes" id="UP000620104"/>
    </source>
</evidence>